<comment type="subcellular location">
    <subcellularLocation>
        <location evidence="1">Membrane</location>
    </subcellularLocation>
</comment>
<dbReference type="InterPro" id="IPR000560">
    <property type="entry name" value="His_Pase_clade-2"/>
</dbReference>
<evidence type="ECO:0000256" key="1">
    <source>
        <dbReference type="ARBA" id="ARBA00004370"/>
    </source>
</evidence>
<dbReference type="EC" id="3.1.3.62" evidence="4"/>
<sequence length="443" mass="50111">MKKGFLILVSLVVCGALFAQWTGTKTSYSLQQSKYAPTPKGYKPFFINHVGRHGSRFMTKAGGDSLLLKILLEAKKENSLTDLGKKWLANVEWLTTVQDGHYNDISLQGAEEHKQIAARMRKLYPSLFNRGDIDVWYTHKIRTYQSAQGFLQSLKDYPKSSISYLTQPESDETMLRFYDYSPDYDKFVKSSIVKSKIDSVQNTSSITEVENAVALRFIHKNIWGKWAEQKSKNSINGKSYALTPENFTQALFDVYGVGLSAKIEMKTNKIVSQQWISPFTKEEGKILGKSNDVEDYLVKGPGLDKNGIQAAIAWPLLENFIATSDSAVNGTLHKEAEFRFTHAEAISPFATLLEIKGTDSVVNAISNFDKVWNAANIIPMAANIQWIFYSNGKNVLVKILLNEKESRLPIPTQTFPYYKWDDVKAFYSKKIALLRTQTDINTK</sequence>
<feature type="signal peptide" evidence="14">
    <location>
        <begin position="1"/>
        <end position="19"/>
    </location>
</feature>
<evidence type="ECO:0000256" key="2">
    <source>
        <dbReference type="ARBA" id="ARBA00008422"/>
    </source>
</evidence>
<comment type="catalytic activity">
    <reaction evidence="12">
        <text>1D-myo-inositol hexakisphosphate + H2O = 1D-myo-inositol 1,2,4,5,6-pentakisphosphate + phosphate</text>
        <dbReference type="Rhea" id="RHEA:16989"/>
        <dbReference type="ChEBI" id="CHEBI:15377"/>
        <dbReference type="ChEBI" id="CHEBI:43474"/>
        <dbReference type="ChEBI" id="CHEBI:57798"/>
        <dbReference type="ChEBI" id="CHEBI:58130"/>
        <dbReference type="EC" id="3.1.3.62"/>
    </reaction>
    <physiologicalReaction direction="left-to-right" evidence="12">
        <dbReference type="Rhea" id="RHEA:16990"/>
    </physiologicalReaction>
</comment>
<dbReference type="PANTHER" id="PTHR20963">
    <property type="entry name" value="MULTIPLE INOSITOL POLYPHOSPHATE PHOSPHATASE-RELATED"/>
    <property type="match status" value="1"/>
</dbReference>
<comment type="catalytic activity">
    <reaction evidence="10">
        <text>1D-myo-inositol 1,2,5,6-tetrakisphosphate + H2O = 1D-myo-inositol 1,2,6-trisphosphate + phosphate</text>
        <dbReference type="Rhea" id="RHEA:77119"/>
        <dbReference type="ChEBI" id="CHEBI:15377"/>
        <dbReference type="ChEBI" id="CHEBI:43474"/>
        <dbReference type="ChEBI" id="CHEBI:195535"/>
        <dbReference type="ChEBI" id="CHEBI:195537"/>
        <dbReference type="EC" id="3.1.3.62"/>
    </reaction>
    <physiologicalReaction direction="left-to-right" evidence="10">
        <dbReference type="Rhea" id="RHEA:77120"/>
    </physiologicalReaction>
</comment>
<evidence type="ECO:0000256" key="8">
    <source>
        <dbReference type="ARBA" id="ARBA00023136"/>
    </source>
</evidence>
<dbReference type="AlphaFoldDB" id="A0A2W5FG52"/>
<dbReference type="EC" id="3.1.3.80" evidence="3"/>
<gene>
    <name evidence="15" type="ORF">DI598_00080</name>
</gene>
<proteinExistence type="inferred from homology"/>
<dbReference type="PANTHER" id="PTHR20963:SF8">
    <property type="entry name" value="MULTIPLE INOSITOL POLYPHOSPHATE PHOSPHATASE 1"/>
    <property type="match status" value="1"/>
</dbReference>
<dbReference type="EMBL" id="QFOI01000001">
    <property type="protein sequence ID" value="PZP52667.1"/>
    <property type="molecule type" value="Genomic_DNA"/>
</dbReference>
<evidence type="ECO:0000256" key="14">
    <source>
        <dbReference type="SAM" id="SignalP"/>
    </source>
</evidence>
<feature type="chain" id="PRO_5016179266" description="Multiple inositol polyphosphate phosphatase 1" evidence="14">
    <location>
        <begin position="20"/>
        <end position="443"/>
    </location>
</feature>
<dbReference type="Gene3D" id="3.40.50.1240">
    <property type="entry name" value="Phosphoglycerate mutase-like"/>
    <property type="match status" value="1"/>
</dbReference>
<dbReference type="InterPro" id="IPR029033">
    <property type="entry name" value="His_PPase_superfam"/>
</dbReference>
<comment type="catalytic activity">
    <reaction evidence="13">
        <text>(2R)-2,3-bisphosphoglycerate + H2O = (2R)-2-phosphoglycerate + phosphate</text>
        <dbReference type="Rhea" id="RHEA:27381"/>
        <dbReference type="ChEBI" id="CHEBI:15377"/>
        <dbReference type="ChEBI" id="CHEBI:43474"/>
        <dbReference type="ChEBI" id="CHEBI:58248"/>
        <dbReference type="ChEBI" id="CHEBI:58289"/>
        <dbReference type="EC" id="3.1.3.80"/>
    </reaction>
    <physiologicalReaction direction="left-to-right" evidence="13">
        <dbReference type="Rhea" id="RHEA:27382"/>
    </physiologicalReaction>
</comment>
<evidence type="ECO:0000256" key="11">
    <source>
        <dbReference type="ARBA" id="ARBA00043671"/>
    </source>
</evidence>
<dbReference type="Pfam" id="PF00328">
    <property type="entry name" value="His_Phos_2"/>
    <property type="match status" value="1"/>
</dbReference>
<evidence type="ECO:0000256" key="13">
    <source>
        <dbReference type="ARBA" id="ARBA00043832"/>
    </source>
</evidence>
<evidence type="ECO:0000256" key="4">
    <source>
        <dbReference type="ARBA" id="ARBA00013040"/>
    </source>
</evidence>
<dbReference type="GO" id="GO:0016020">
    <property type="term" value="C:membrane"/>
    <property type="evidence" value="ECO:0007669"/>
    <property type="project" value="UniProtKB-SubCell"/>
</dbReference>
<dbReference type="Proteomes" id="UP000249645">
    <property type="component" value="Unassembled WGS sequence"/>
</dbReference>
<comment type="catalytic activity">
    <reaction evidence="11">
        <text>1D-myo-inositol 1,2,4,5,6-pentakisphosphate + H2O = 1D-myo-inositol 1,2,5,6-tetrakisphosphate + phosphate</text>
        <dbReference type="Rhea" id="RHEA:77115"/>
        <dbReference type="ChEBI" id="CHEBI:15377"/>
        <dbReference type="ChEBI" id="CHEBI:43474"/>
        <dbReference type="ChEBI" id="CHEBI:57798"/>
        <dbReference type="ChEBI" id="CHEBI:195535"/>
        <dbReference type="EC" id="3.1.3.62"/>
    </reaction>
    <physiologicalReaction direction="left-to-right" evidence="11">
        <dbReference type="Rhea" id="RHEA:77116"/>
    </physiologicalReaction>
</comment>
<evidence type="ECO:0000313" key="16">
    <source>
        <dbReference type="Proteomes" id="UP000249645"/>
    </source>
</evidence>
<comment type="similarity">
    <text evidence="2">Belongs to the histidine acid phosphatase family. MINPP1 subfamily.</text>
</comment>
<evidence type="ECO:0000256" key="9">
    <source>
        <dbReference type="ARBA" id="ARBA00031642"/>
    </source>
</evidence>
<keyword evidence="7" id="KW-0378">Hydrolase</keyword>
<evidence type="ECO:0000313" key="15">
    <source>
        <dbReference type="EMBL" id="PZP52667.1"/>
    </source>
</evidence>
<evidence type="ECO:0000256" key="12">
    <source>
        <dbReference type="ARBA" id="ARBA00043691"/>
    </source>
</evidence>
<evidence type="ECO:0000256" key="5">
    <source>
        <dbReference type="ARBA" id="ARBA00018097"/>
    </source>
</evidence>
<keyword evidence="8" id="KW-0472">Membrane</keyword>
<protein>
    <recommendedName>
        <fullName evidence="5">Multiple inositol polyphosphate phosphatase 1</fullName>
        <ecNumber evidence="4">3.1.3.62</ecNumber>
        <ecNumber evidence="3">3.1.3.80</ecNumber>
    </recommendedName>
    <alternativeName>
        <fullName evidence="9">2,3-bisphosphoglycerate 3-phosphatase</fullName>
    </alternativeName>
</protein>
<dbReference type="SUPFAM" id="SSF53254">
    <property type="entry name" value="Phosphoglycerate mutase-like"/>
    <property type="match status" value="1"/>
</dbReference>
<evidence type="ECO:0000256" key="10">
    <source>
        <dbReference type="ARBA" id="ARBA00043668"/>
    </source>
</evidence>
<accession>A0A2W5FG52</accession>
<comment type="caution">
    <text evidence="15">The sequence shown here is derived from an EMBL/GenBank/DDBJ whole genome shotgun (WGS) entry which is preliminary data.</text>
</comment>
<evidence type="ECO:0000256" key="6">
    <source>
        <dbReference type="ARBA" id="ARBA00022729"/>
    </source>
</evidence>
<keyword evidence="6 14" id="KW-0732">Signal</keyword>
<name>A0A2W5FG52_9SPHI</name>
<reference evidence="15 16" key="1">
    <citation type="submission" date="2017-11" db="EMBL/GenBank/DDBJ databases">
        <title>Infants hospitalized years apart are colonized by the same room-sourced microbial strains.</title>
        <authorList>
            <person name="Brooks B."/>
            <person name="Olm M.R."/>
            <person name="Firek B.A."/>
            <person name="Baker R."/>
            <person name="Thomas B.C."/>
            <person name="Morowitz M.J."/>
            <person name="Banfield J.F."/>
        </authorList>
    </citation>
    <scope>NUCLEOTIDE SEQUENCE [LARGE SCALE GENOMIC DNA]</scope>
    <source>
        <strain evidence="15">S2_009_000_R2_76</strain>
    </source>
</reference>
<evidence type="ECO:0000256" key="7">
    <source>
        <dbReference type="ARBA" id="ARBA00022801"/>
    </source>
</evidence>
<dbReference type="GO" id="GO:0034417">
    <property type="term" value="F:bisphosphoglycerate 3-phosphatase activity"/>
    <property type="evidence" value="ECO:0007669"/>
    <property type="project" value="UniProtKB-EC"/>
</dbReference>
<organism evidence="15 16">
    <name type="scientific">Pseudopedobacter saltans</name>
    <dbReference type="NCBI Taxonomy" id="151895"/>
    <lineage>
        <taxon>Bacteria</taxon>
        <taxon>Pseudomonadati</taxon>
        <taxon>Bacteroidota</taxon>
        <taxon>Sphingobacteriia</taxon>
        <taxon>Sphingobacteriales</taxon>
        <taxon>Sphingobacteriaceae</taxon>
        <taxon>Pseudopedobacter</taxon>
    </lineage>
</organism>
<evidence type="ECO:0000256" key="3">
    <source>
        <dbReference type="ARBA" id="ARBA00012976"/>
    </source>
</evidence>